<sequence>MRLARRRALKEMLPFILALSLGACGGGGGNSLPAVGGGASAPPASIEGDLSIKTLSNRADMISGGDAYVEITLPKGASSTDVKVDVDGVDVTSAFAERPNGRFLGVVTGLKAGTNILTAKLRSASKGSRLQITNYDRGGPIFTGPQIQPWICATKSGTPTTVTAPGTTLSATVTTRVSGLDSDPVDAKCNAPTKFTYYYKPIAKEGSGCTFSIAGANPCFVAYEPAARPADGQIADFMNDRGDKVKAMLRLELGTADRGMYQVLAYFDPAQSWTPWAPQKGWNGKLLWKFGASVTGNRFQQNPSNVPAGGNVFDANALSAGFIVVAAQLTDHWDNNNEYLAAEQMMMVKEHIVETYGEIRYTMSDGGSGGSMMQTVIASAMPGLLQGIQIGTSFPDAVSTWMETRECGMLGKYYTTPAGSGLTAIQKTAIEGKPGTYCPTWSGINNAQIPSVANVCGVGFGFPASIVYDAVLRPNGVRCSIHDVLVNILGTAVDSDRNVKPRLPYDNAGVQYGLAALKSGAITAEQFVQLNEGIGAYDTDMNWTGGDPLTPVTPAPRFRSLPDVFPQIYQSGLLDNAANLAKVAIIDLRPDLGPNIHQPWRSLQARARLDAANGGHANSVIRGSGGATGAAMTAQSFQMMDRWLSAIEADRSTVAIDQRVINNKPGDVRDGCYNSTGATAADIATELSLTDPACPIAATLLQTSPRQVAGGPLAEDVFKCQLKGLDTASPDYGGVVFTALQRTRLAAVFPDGVCDWTRPGVGQTSQQVLLDFASGPSGTAIPKAPTSMRVDGATTGTVSQGSMQ</sequence>
<evidence type="ECO:0000313" key="5">
    <source>
        <dbReference type="Proteomes" id="UP000035170"/>
    </source>
</evidence>
<accession>A0A0H2LWB9</accession>
<reference evidence="4 5" key="1">
    <citation type="submission" date="2015-03" db="EMBL/GenBank/DDBJ databases">
        <title>Genome sequence of Variovorax paradoxus TBEA6.</title>
        <authorList>
            <person name="Poehlein A."/>
            <person name="Schuldes J."/>
            <person name="Wuebbeler J.H."/>
            <person name="Hiessl S."/>
            <person name="Steinbuechel A."/>
            <person name="Daniel R."/>
        </authorList>
    </citation>
    <scope>NUCLEOTIDE SEQUENCE [LARGE SCALE GENOMIC DNA]</scope>
    <source>
        <strain evidence="4 5">TBEA6</strain>
    </source>
</reference>
<feature type="signal peptide" evidence="2">
    <location>
        <begin position="1"/>
        <end position="25"/>
    </location>
</feature>
<feature type="chain" id="PRO_5005200270" description="DUF6351 domain-containing protein" evidence="2">
    <location>
        <begin position="26"/>
        <end position="804"/>
    </location>
</feature>
<organism evidence="4 5">
    <name type="scientific">Variovorax paradoxus</name>
    <dbReference type="NCBI Taxonomy" id="34073"/>
    <lineage>
        <taxon>Bacteria</taxon>
        <taxon>Pseudomonadati</taxon>
        <taxon>Pseudomonadota</taxon>
        <taxon>Betaproteobacteria</taxon>
        <taxon>Burkholderiales</taxon>
        <taxon>Comamonadaceae</taxon>
        <taxon>Variovorax</taxon>
    </lineage>
</organism>
<dbReference type="RefSeq" id="WP_196305768.1">
    <property type="nucleotide sequence ID" value="NZ_JZWI01000044.1"/>
</dbReference>
<evidence type="ECO:0000256" key="2">
    <source>
        <dbReference type="SAM" id="SignalP"/>
    </source>
</evidence>
<feature type="region of interest" description="Disordered" evidence="1">
    <location>
        <begin position="785"/>
        <end position="804"/>
    </location>
</feature>
<dbReference type="Proteomes" id="UP000035170">
    <property type="component" value="Unassembled WGS sequence"/>
</dbReference>
<dbReference type="AlphaFoldDB" id="A0A0H2LWB9"/>
<protein>
    <recommendedName>
        <fullName evidence="3">DUF6351 domain-containing protein</fullName>
    </recommendedName>
</protein>
<comment type="caution">
    <text evidence="4">The sequence shown here is derived from an EMBL/GenBank/DDBJ whole genome shotgun (WGS) entry which is preliminary data.</text>
</comment>
<gene>
    <name evidence="4" type="ORF">VPARA_60940</name>
</gene>
<evidence type="ECO:0000313" key="4">
    <source>
        <dbReference type="EMBL" id="KLN52827.1"/>
    </source>
</evidence>
<proteinExistence type="predicted"/>
<dbReference type="Pfam" id="PF19878">
    <property type="entry name" value="DUF6351"/>
    <property type="match status" value="1"/>
</dbReference>
<name>A0A0H2LWB9_VARPD</name>
<dbReference type="PATRIC" id="fig|34073.19.peg.6261"/>
<evidence type="ECO:0000259" key="3">
    <source>
        <dbReference type="Pfam" id="PF19878"/>
    </source>
</evidence>
<feature type="domain" description="DUF6351" evidence="3">
    <location>
        <begin position="52"/>
        <end position="764"/>
    </location>
</feature>
<dbReference type="PROSITE" id="PS51257">
    <property type="entry name" value="PROKAR_LIPOPROTEIN"/>
    <property type="match status" value="1"/>
</dbReference>
<keyword evidence="5" id="KW-1185">Reference proteome</keyword>
<evidence type="ECO:0000256" key="1">
    <source>
        <dbReference type="SAM" id="MobiDB-lite"/>
    </source>
</evidence>
<keyword evidence="2" id="KW-0732">Signal</keyword>
<dbReference type="EMBL" id="JZWI01000044">
    <property type="protein sequence ID" value="KLN52827.1"/>
    <property type="molecule type" value="Genomic_DNA"/>
</dbReference>
<dbReference type="InterPro" id="IPR045556">
    <property type="entry name" value="DUF6351"/>
</dbReference>
<feature type="compositionally biased region" description="Polar residues" evidence="1">
    <location>
        <begin position="794"/>
        <end position="804"/>
    </location>
</feature>